<keyword evidence="6" id="KW-0808">Transferase</keyword>
<keyword evidence="3 5" id="KW-1133">Transmembrane helix</keyword>
<gene>
    <name evidence="6" type="ORF">CLV85_0179</name>
</gene>
<protein>
    <submittedName>
        <fullName evidence="6">Alkylresorcinol O-methyltransferase</fullName>
    </submittedName>
</protein>
<reference evidence="6 7" key="1">
    <citation type="submission" date="2017-11" db="EMBL/GenBank/DDBJ databases">
        <title>Genomic Encyclopedia of Archaeal and Bacterial Type Strains, Phase II (KMG-II): From Individual Species to Whole Genera.</title>
        <authorList>
            <person name="Goeker M."/>
        </authorList>
    </citation>
    <scope>NUCLEOTIDE SEQUENCE [LARGE SCALE GENOMIC DNA]</scope>
    <source>
        <strain evidence="6 7">DSM 16400</strain>
    </source>
</reference>
<dbReference type="Proteomes" id="UP000231742">
    <property type="component" value="Unassembled WGS sequence"/>
</dbReference>
<proteinExistence type="predicted"/>
<feature type="transmembrane region" description="Helical" evidence="5">
    <location>
        <begin position="69"/>
        <end position="91"/>
    </location>
</feature>
<dbReference type="GO" id="GO:0032259">
    <property type="term" value="P:methylation"/>
    <property type="evidence" value="ECO:0007669"/>
    <property type="project" value="UniProtKB-KW"/>
</dbReference>
<feature type="transmembrane region" description="Helical" evidence="5">
    <location>
        <begin position="136"/>
        <end position="162"/>
    </location>
</feature>
<keyword evidence="7" id="KW-1185">Reference proteome</keyword>
<feature type="transmembrane region" description="Helical" evidence="5">
    <location>
        <begin position="44"/>
        <end position="64"/>
    </location>
</feature>
<evidence type="ECO:0000256" key="2">
    <source>
        <dbReference type="ARBA" id="ARBA00022692"/>
    </source>
</evidence>
<dbReference type="GO" id="GO:0004671">
    <property type="term" value="F:protein C-terminal S-isoprenylcysteine carboxyl O-methyltransferase activity"/>
    <property type="evidence" value="ECO:0007669"/>
    <property type="project" value="InterPro"/>
</dbReference>
<evidence type="ECO:0000313" key="6">
    <source>
        <dbReference type="EMBL" id="PJJ81012.1"/>
    </source>
</evidence>
<evidence type="ECO:0000256" key="3">
    <source>
        <dbReference type="ARBA" id="ARBA00022989"/>
    </source>
</evidence>
<evidence type="ECO:0000256" key="4">
    <source>
        <dbReference type="ARBA" id="ARBA00023136"/>
    </source>
</evidence>
<dbReference type="InterPro" id="IPR007269">
    <property type="entry name" value="ICMT_MeTrfase"/>
</dbReference>
<keyword evidence="6" id="KW-0489">Methyltransferase</keyword>
<dbReference type="AlphaFoldDB" id="A0A2M9D5M0"/>
<evidence type="ECO:0000313" key="7">
    <source>
        <dbReference type="Proteomes" id="UP000231742"/>
    </source>
</evidence>
<evidence type="ECO:0000256" key="1">
    <source>
        <dbReference type="ARBA" id="ARBA00004141"/>
    </source>
</evidence>
<dbReference type="GO" id="GO:0016020">
    <property type="term" value="C:membrane"/>
    <property type="evidence" value="ECO:0007669"/>
    <property type="project" value="UniProtKB-SubCell"/>
</dbReference>
<dbReference type="RefSeq" id="WP_100387739.1">
    <property type="nucleotide sequence ID" value="NZ_BMZU01000001.1"/>
</dbReference>
<comment type="caution">
    <text evidence="6">The sequence shown here is derived from an EMBL/GenBank/DDBJ whole genome shotgun (WGS) entry which is preliminary data.</text>
</comment>
<accession>A0A2M9D5M0</accession>
<evidence type="ECO:0000256" key="5">
    <source>
        <dbReference type="SAM" id="Phobius"/>
    </source>
</evidence>
<sequence>MTVIAYIALIVGTSMERLYELRISKRNAAAAFERGGREYGQKHFPWMVALHTGLLIACVVEVIVADRPFLLWLGIPMLVITLLCQAARYWIINSLGAQWNTRVIVVPGAGRVQNRGPYKLTWLPHPNYLVVAIEGIALPLVHTAWVTAIVFTVLNAVLLLAFRIPTENRALRELTP</sequence>
<comment type="subcellular location">
    <subcellularLocation>
        <location evidence="1">Membrane</location>
        <topology evidence="1">Multi-pass membrane protein</topology>
    </subcellularLocation>
</comment>
<dbReference type="Pfam" id="PF04140">
    <property type="entry name" value="ICMT"/>
    <property type="match status" value="1"/>
</dbReference>
<name>A0A2M9D5M0_9MICO</name>
<keyword evidence="4 5" id="KW-0472">Membrane</keyword>
<keyword evidence="2 5" id="KW-0812">Transmembrane</keyword>
<dbReference type="OrthoDB" id="7203053at2"/>
<dbReference type="Gene3D" id="1.20.120.1630">
    <property type="match status" value="1"/>
</dbReference>
<dbReference type="EMBL" id="PGFH01000001">
    <property type="protein sequence ID" value="PJJ81012.1"/>
    <property type="molecule type" value="Genomic_DNA"/>
</dbReference>
<organism evidence="6 7">
    <name type="scientific">Salinibacterium amurskyense</name>
    <dbReference type="NCBI Taxonomy" id="205941"/>
    <lineage>
        <taxon>Bacteria</taxon>
        <taxon>Bacillati</taxon>
        <taxon>Actinomycetota</taxon>
        <taxon>Actinomycetes</taxon>
        <taxon>Micrococcales</taxon>
        <taxon>Microbacteriaceae</taxon>
        <taxon>Salinibacterium</taxon>
    </lineage>
</organism>